<evidence type="ECO:0000256" key="4">
    <source>
        <dbReference type="PROSITE-ProRule" id="PRU00335"/>
    </source>
</evidence>
<feature type="domain" description="HTH tetR-type" evidence="6">
    <location>
        <begin position="52"/>
        <end position="112"/>
    </location>
</feature>
<dbReference type="Gene3D" id="1.10.357.10">
    <property type="entry name" value="Tetracycline Repressor, domain 2"/>
    <property type="match status" value="1"/>
</dbReference>
<evidence type="ECO:0000259" key="6">
    <source>
        <dbReference type="PROSITE" id="PS50977"/>
    </source>
</evidence>
<dbReference type="Pfam" id="PF00440">
    <property type="entry name" value="TetR_N"/>
    <property type="match status" value="1"/>
</dbReference>
<keyword evidence="1" id="KW-0805">Transcription regulation</keyword>
<dbReference type="EMBL" id="JARAKF010000001">
    <property type="protein sequence ID" value="MDU8992237.1"/>
    <property type="molecule type" value="Genomic_DNA"/>
</dbReference>
<evidence type="ECO:0000313" key="8">
    <source>
        <dbReference type="Proteomes" id="UP001257627"/>
    </source>
</evidence>
<dbReference type="Proteomes" id="UP001257627">
    <property type="component" value="Unassembled WGS sequence"/>
</dbReference>
<name>A0ABU3UE87_9ACTN</name>
<evidence type="ECO:0000256" key="2">
    <source>
        <dbReference type="ARBA" id="ARBA00023125"/>
    </source>
</evidence>
<dbReference type="InterPro" id="IPR050109">
    <property type="entry name" value="HTH-type_TetR-like_transc_reg"/>
</dbReference>
<keyword evidence="2 4" id="KW-0238">DNA-binding</keyword>
<dbReference type="InterPro" id="IPR001647">
    <property type="entry name" value="HTH_TetR"/>
</dbReference>
<dbReference type="SUPFAM" id="SSF46689">
    <property type="entry name" value="Homeodomain-like"/>
    <property type="match status" value="1"/>
</dbReference>
<comment type="caution">
    <text evidence="7">The sequence shown here is derived from an EMBL/GenBank/DDBJ whole genome shotgun (WGS) entry which is preliminary data.</text>
</comment>
<organism evidence="7 8">
    <name type="scientific">Streptomyces mirabilis</name>
    <dbReference type="NCBI Taxonomy" id="68239"/>
    <lineage>
        <taxon>Bacteria</taxon>
        <taxon>Bacillati</taxon>
        <taxon>Actinomycetota</taxon>
        <taxon>Actinomycetes</taxon>
        <taxon>Kitasatosporales</taxon>
        <taxon>Streptomycetaceae</taxon>
        <taxon>Streptomyces</taxon>
    </lineage>
</organism>
<proteinExistence type="predicted"/>
<dbReference type="PANTHER" id="PTHR30055:SF234">
    <property type="entry name" value="HTH-TYPE TRANSCRIPTIONAL REGULATOR BETI"/>
    <property type="match status" value="1"/>
</dbReference>
<evidence type="ECO:0000256" key="3">
    <source>
        <dbReference type="ARBA" id="ARBA00023163"/>
    </source>
</evidence>
<evidence type="ECO:0000313" key="7">
    <source>
        <dbReference type="EMBL" id="MDU8992237.1"/>
    </source>
</evidence>
<gene>
    <name evidence="7" type="ORF">PU648_07660</name>
</gene>
<dbReference type="RefSeq" id="WP_266942647.1">
    <property type="nucleotide sequence ID" value="NZ_JAPEMK010000001.1"/>
</dbReference>
<evidence type="ECO:0000256" key="5">
    <source>
        <dbReference type="SAM" id="MobiDB-lite"/>
    </source>
</evidence>
<feature type="DNA-binding region" description="H-T-H motif" evidence="4">
    <location>
        <begin position="75"/>
        <end position="94"/>
    </location>
</feature>
<keyword evidence="8" id="KW-1185">Reference proteome</keyword>
<dbReference type="InterPro" id="IPR009057">
    <property type="entry name" value="Homeodomain-like_sf"/>
</dbReference>
<protein>
    <submittedName>
        <fullName evidence="7">TetR/AcrR family transcriptional regulator</fullName>
    </submittedName>
</protein>
<dbReference type="PROSITE" id="PS50977">
    <property type="entry name" value="HTH_TETR_2"/>
    <property type="match status" value="1"/>
</dbReference>
<feature type="region of interest" description="Disordered" evidence="5">
    <location>
        <begin position="238"/>
        <end position="265"/>
    </location>
</feature>
<keyword evidence="3" id="KW-0804">Transcription</keyword>
<sequence length="265" mass="29063">MHVLFLRFGFRHFGHFGHAVPHTRHALTAEGQEASMETMETTSVSQVSEHGGQRADVIVEAAGRLFFAPGSVRVSMDDLARELGMSKKTIYRHFPDKRSLLAAVLDRQFAAVERTLATAAQDAQGQPFGVRVQRFLLAAGSELGRIGAAQLAAGRGDAMLRQYVEQRVDTVVYRRLDELFRDGHRQGLLPAPPELLSEITRGALERLLTSQLPRELDRTAADLLRATVDTVLYGAIRPAHSGHPGTGDEQLEAVIPTARDEEVGP</sequence>
<evidence type="ECO:0000256" key="1">
    <source>
        <dbReference type="ARBA" id="ARBA00023015"/>
    </source>
</evidence>
<reference evidence="7 8" key="1">
    <citation type="submission" date="2023-02" db="EMBL/GenBank/DDBJ databases">
        <authorList>
            <person name="Maleckis M."/>
        </authorList>
    </citation>
    <scope>NUCLEOTIDE SEQUENCE [LARGE SCALE GENOMIC DNA]</scope>
    <source>
        <strain evidence="7 8">P8-A2</strain>
    </source>
</reference>
<accession>A0ABU3UE87</accession>
<dbReference type="PRINTS" id="PR00455">
    <property type="entry name" value="HTHTETR"/>
</dbReference>
<dbReference type="PANTHER" id="PTHR30055">
    <property type="entry name" value="HTH-TYPE TRANSCRIPTIONAL REGULATOR RUTR"/>
    <property type="match status" value="1"/>
</dbReference>